<organism evidence="2 3">
    <name type="scientific">Roseospira goensis</name>
    <dbReference type="NCBI Taxonomy" id="391922"/>
    <lineage>
        <taxon>Bacteria</taxon>
        <taxon>Pseudomonadati</taxon>
        <taxon>Pseudomonadota</taxon>
        <taxon>Alphaproteobacteria</taxon>
        <taxon>Rhodospirillales</taxon>
        <taxon>Rhodospirillaceae</taxon>
        <taxon>Roseospira</taxon>
    </lineage>
</organism>
<dbReference type="Pfam" id="PF00378">
    <property type="entry name" value="ECH_1"/>
    <property type="match status" value="1"/>
</dbReference>
<evidence type="ECO:0000256" key="1">
    <source>
        <dbReference type="ARBA" id="ARBA00005254"/>
    </source>
</evidence>
<gene>
    <name evidence="2" type="ORF">GGD88_002534</name>
</gene>
<keyword evidence="3" id="KW-1185">Reference proteome</keyword>
<evidence type="ECO:0000313" key="3">
    <source>
        <dbReference type="Proteomes" id="UP000555728"/>
    </source>
</evidence>
<comment type="caution">
    <text evidence="2">The sequence shown here is derived from an EMBL/GenBank/DDBJ whole genome shotgun (WGS) entry which is preliminary data.</text>
</comment>
<proteinExistence type="inferred from homology"/>
<dbReference type="InterPro" id="IPR014748">
    <property type="entry name" value="Enoyl-CoA_hydra_C"/>
</dbReference>
<evidence type="ECO:0000313" key="2">
    <source>
        <dbReference type="EMBL" id="MBB4286793.1"/>
    </source>
</evidence>
<accession>A0A7W6S0U4</accession>
<sequence length="269" mass="28378">MTDSPETRPSETLDVVRDGRGVATVTLTRPALHNAFDDALIDRLTRTFTDLGADDAVRVVVLAAEGKSFSAGADLNWMRRMAGYTRDENVADARALATMLEAIDRCPKPVIALVQGAAFGGGVGLVAACDIAIGTADATFALSEVKLGIIPAVISPYVLAAIGPRAARRYMLTGERFDAEEAHRLGLLHEVVGREELTGAAEVMIAALLKAGPQAQAAVKDLIRAVAFRAPDGVMDETAGRIATIRASAEGQEGLGAFLEKRTPGWIKE</sequence>
<comment type="similarity">
    <text evidence="1">Belongs to the enoyl-CoA hydratase/isomerase family.</text>
</comment>
<dbReference type="InterPro" id="IPR051683">
    <property type="entry name" value="Enoyl-CoA_Hydratase/Isomerase"/>
</dbReference>
<dbReference type="AlphaFoldDB" id="A0A7W6S0U4"/>
<dbReference type="CDD" id="cd06558">
    <property type="entry name" value="crotonase-like"/>
    <property type="match status" value="1"/>
</dbReference>
<dbReference type="EC" id="4.2.1.18" evidence="2"/>
<dbReference type="Gene3D" id="3.90.226.10">
    <property type="entry name" value="2-enoyl-CoA Hydratase, Chain A, domain 1"/>
    <property type="match status" value="1"/>
</dbReference>
<dbReference type="InterPro" id="IPR001753">
    <property type="entry name" value="Enoyl-CoA_hydra/iso"/>
</dbReference>
<dbReference type="Gene3D" id="1.10.12.10">
    <property type="entry name" value="Lyase 2-enoyl-coa Hydratase, Chain A, domain 2"/>
    <property type="match status" value="1"/>
</dbReference>
<keyword evidence="2" id="KW-0456">Lyase</keyword>
<dbReference type="PANTHER" id="PTHR42964:SF1">
    <property type="entry name" value="POLYKETIDE BIOSYNTHESIS ENOYL-COA HYDRATASE PKSH-RELATED"/>
    <property type="match status" value="1"/>
</dbReference>
<dbReference type="PANTHER" id="PTHR42964">
    <property type="entry name" value="ENOYL-COA HYDRATASE"/>
    <property type="match status" value="1"/>
</dbReference>
<dbReference type="RefSeq" id="WP_184435943.1">
    <property type="nucleotide sequence ID" value="NZ_JACIGI010000021.1"/>
</dbReference>
<reference evidence="2 3" key="1">
    <citation type="submission" date="2020-08" db="EMBL/GenBank/DDBJ databases">
        <title>Genome sequencing of Purple Non-Sulfur Bacteria from various extreme environments.</title>
        <authorList>
            <person name="Mayer M."/>
        </authorList>
    </citation>
    <scope>NUCLEOTIDE SEQUENCE [LARGE SCALE GENOMIC DNA]</scope>
    <source>
        <strain evidence="2 3">JA135</strain>
    </source>
</reference>
<name>A0A7W6S0U4_9PROT</name>
<protein>
    <submittedName>
        <fullName evidence="2">Methylglutaconyl-CoA hydratase</fullName>
        <ecNumber evidence="2">4.2.1.18</ecNumber>
    </submittedName>
</protein>
<dbReference type="GO" id="GO:0004490">
    <property type="term" value="F:methylglutaconyl-CoA hydratase activity"/>
    <property type="evidence" value="ECO:0007669"/>
    <property type="project" value="UniProtKB-EC"/>
</dbReference>
<dbReference type="InterPro" id="IPR029045">
    <property type="entry name" value="ClpP/crotonase-like_dom_sf"/>
</dbReference>
<dbReference type="EMBL" id="JACIGI010000021">
    <property type="protein sequence ID" value="MBB4286793.1"/>
    <property type="molecule type" value="Genomic_DNA"/>
</dbReference>
<dbReference type="GO" id="GO:0008300">
    <property type="term" value="P:isoprenoid catabolic process"/>
    <property type="evidence" value="ECO:0007669"/>
    <property type="project" value="TreeGrafter"/>
</dbReference>
<dbReference type="SUPFAM" id="SSF52096">
    <property type="entry name" value="ClpP/crotonase"/>
    <property type="match status" value="1"/>
</dbReference>
<dbReference type="Proteomes" id="UP000555728">
    <property type="component" value="Unassembled WGS sequence"/>
</dbReference>